<evidence type="ECO:0000313" key="3">
    <source>
        <dbReference type="Proteomes" id="UP000799444"/>
    </source>
</evidence>
<reference evidence="2" key="1">
    <citation type="journal article" date="2020" name="Stud. Mycol.">
        <title>101 Dothideomycetes genomes: a test case for predicting lifestyles and emergence of pathogens.</title>
        <authorList>
            <person name="Haridas S."/>
            <person name="Albert R."/>
            <person name="Binder M."/>
            <person name="Bloem J."/>
            <person name="Labutti K."/>
            <person name="Salamov A."/>
            <person name="Andreopoulos B."/>
            <person name="Baker S."/>
            <person name="Barry K."/>
            <person name="Bills G."/>
            <person name="Bluhm B."/>
            <person name="Cannon C."/>
            <person name="Castanera R."/>
            <person name="Culley D."/>
            <person name="Daum C."/>
            <person name="Ezra D."/>
            <person name="Gonzalez J."/>
            <person name="Henrissat B."/>
            <person name="Kuo A."/>
            <person name="Liang C."/>
            <person name="Lipzen A."/>
            <person name="Lutzoni F."/>
            <person name="Magnuson J."/>
            <person name="Mondo S."/>
            <person name="Nolan M."/>
            <person name="Ohm R."/>
            <person name="Pangilinan J."/>
            <person name="Park H.-J."/>
            <person name="Ramirez L."/>
            <person name="Alfaro M."/>
            <person name="Sun H."/>
            <person name="Tritt A."/>
            <person name="Yoshinaga Y."/>
            <person name="Zwiers L.-H."/>
            <person name="Turgeon B."/>
            <person name="Goodwin S."/>
            <person name="Spatafora J."/>
            <person name="Crous P."/>
            <person name="Grigoriev I."/>
        </authorList>
    </citation>
    <scope>NUCLEOTIDE SEQUENCE</scope>
    <source>
        <strain evidence="2">CBS 125425</strain>
    </source>
</reference>
<dbReference type="Proteomes" id="UP000799444">
    <property type="component" value="Unassembled WGS sequence"/>
</dbReference>
<dbReference type="OrthoDB" id="3727384at2759"/>
<dbReference type="EMBL" id="ML996208">
    <property type="protein sequence ID" value="KAF2730858.1"/>
    <property type="molecule type" value="Genomic_DNA"/>
</dbReference>
<keyword evidence="3" id="KW-1185">Reference proteome</keyword>
<evidence type="ECO:0000313" key="2">
    <source>
        <dbReference type="EMBL" id="KAF2730858.1"/>
    </source>
</evidence>
<evidence type="ECO:0000256" key="1">
    <source>
        <dbReference type="SAM" id="SignalP"/>
    </source>
</evidence>
<proteinExistence type="predicted"/>
<dbReference type="AlphaFoldDB" id="A0A9P4UZB9"/>
<gene>
    <name evidence="2" type="ORF">EJ04DRAFT_555141</name>
</gene>
<feature type="signal peptide" evidence="1">
    <location>
        <begin position="1"/>
        <end position="27"/>
    </location>
</feature>
<protein>
    <recommendedName>
        <fullName evidence="4">AA1-like domain-containing protein</fullName>
    </recommendedName>
</protein>
<organism evidence="2 3">
    <name type="scientific">Polyplosphaeria fusca</name>
    <dbReference type="NCBI Taxonomy" id="682080"/>
    <lineage>
        <taxon>Eukaryota</taxon>
        <taxon>Fungi</taxon>
        <taxon>Dikarya</taxon>
        <taxon>Ascomycota</taxon>
        <taxon>Pezizomycotina</taxon>
        <taxon>Dothideomycetes</taxon>
        <taxon>Pleosporomycetidae</taxon>
        <taxon>Pleosporales</taxon>
        <taxon>Tetraplosphaeriaceae</taxon>
        <taxon>Polyplosphaeria</taxon>
    </lineage>
</organism>
<comment type="caution">
    <text evidence="2">The sequence shown here is derived from an EMBL/GenBank/DDBJ whole genome shotgun (WGS) entry which is preliminary data.</text>
</comment>
<name>A0A9P4UZB9_9PLEO</name>
<feature type="chain" id="PRO_5040363990" description="AA1-like domain-containing protein" evidence="1">
    <location>
        <begin position="28"/>
        <end position="209"/>
    </location>
</feature>
<sequence length="209" mass="22275">MSSPKKRTPALITTLTLLLSTLSFAASAIIPPLRHSASSCTTKSASPSWEITNIDWSTPLKFHACAVLNEPIGLCMVTSNDVNFTLTNSATGARRDCATTFYDAPPRDVASGFFGWNTTTCGDSLSGGGSGVQTYATAYDFNGNDTTATVAIAQSWSCDDEKSEPYTASGTLKLTAQMLKCYDMYLGFNIHHCNATGPFIVKGTPRAEI</sequence>
<evidence type="ECO:0008006" key="4">
    <source>
        <dbReference type="Google" id="ProtNLM"/>
    </source>
</evidence>
<keyword evidence="1" id="KW-0732">Signal</keyword>
<accession>A0A9P4UZB9</accession>